<gene>
    <name evidence="1" type="ORF">K3G42_014741</name>
</gene>
<dbReference type="Proteomes" id="UP000827872">
    <property type="component" value="Linkage Group LG08"/>
</dbReference>
<organism evidence="1 2">
    <name type="scientific">Sphaerodactylus townsendi</name>
    <dbReference type="NCBI Taxonomy" id="933632"/>
    <lineage>
        <taxon>Eukaryota</taxon>
        <taxon>Metazoa</taxon>
        <taxon>Chordata</taxon>
        <taxon>Craniata</taxon>
        <taxon>Vertebrata</taxon>
        <taxon>Euteleostomi</taxon>
        <taxon>Lepidosauria</taxon>
        <taxon>Squamata</taxon>
        <taxon>Bifurcata</taxon>
        <taxon>Gekkota</taxon>
        <taxon>Sphaerodactylidae</taxon>
        <taxon>Sphaerodactylus</taxon>
    </lineage>
</organism>
<name>A0ACB8F9C6_9SAUR</name>
<evidence type="ECO:0000313" key="1">
    <source>
        <dbReference type="EMBL" id="KAH8001731.1"/>
    </source>
</evidence>
<evidence type="ECO:0000313" key="2">
    <source>
        <dbReference type="Proteomes" id="UP000827872"/>
    </source>
</evidence>
<reference evidence="1" key="1">
    <citation type="submission" date="2021-08" db="EMBL/GenBank/DDBJ databases">
        <title>The first chromosome-level gecko genome reveals the dynamic sex chromosomes of Neotropical dwarf geckos (Sphaerodactylidae: Sphaerodactylus).</title>
        <authorList>
            <person name="Pinto B.J."/>
            <person name="Keating S.E."/>
            <person name="Gamble T."/>
        </authorList>
    </citation>
    <scope>NUCLEOTIDE SEQUENCE</scope>
    <source>
        <strain evidence="1">TG3544</strain>
    </source>
</reference>
<sequence>MFPAFNFLEWLEGALQEEREAASATSPVCCTLPSPGSSTWLDGSPVSPEPQPPTPNEAPPAEESGAPASGSGKGGEASSGTREGPVERLQPLATESNWTGVNEWREQESTSAPSGDSFPPPPVKTGPRQQPKKKAGASFSSEQQKTLENIFQKQYYVTVTEVRQLAILLDLSITQYQRWQLSHWFKRTGFEDFRWPFLNTLVVLLHLLEGGANWRLCFWVWTSKG</sequence>
<protein>
    <submittedName>
        <fullName evidence="1">Uncharacterized protein</fullName>
    </submittedName>
</protein>
<keyword evidence="2" id="KW-1185">Reference proteome</keyword>
<dbReference type="EMBL" id="CM037621">
    <property type="protein sequence ID" value="KAH8001731.1"/>
    <property type="molecule type" value="Genomic_DNA"/>
</dbReference>
<comment type="caution">
    <text evidence="1">The sequence shown here is derived from an EMBL/GenBank/DDBJ whole genome shotgun (WGS) entry which is preliminary data.</text>
</comment>
<proteinExistence type="predicted"/>
<accession>A0ACB8F9C6</accession>